<dbReference type="InterPro" id="IPR007834">
    <property type="entry name" value="DSS1_SEM1"/>
</dbReference>
<dbReference type="InParanoid" id="A0A3Q3EG79"/>
<name>A0A3Q3EG79_9LABR</name>
<reference evidence="3" key="2">
    <citation type="submission" date="2025-09" db="UniProtKB">
        <authorList>
            <consortium name="Ensembl"/>
        </authorList>
    </citation>
    <scope>IDENTIFICATION</scope>
</reference>
<dbReference type="GO" id="GO:0005634">
    <property type="term" value="C:nucleus"/>
    <property type="evidence" value="ECO:0007669"/>
    <property type="project" value="UniProtKB-SubCell"/>
</dbReference>
<evidence type="ECO:0000313" key="3">
    <source>
        <dbReference type="Ensembl" id="ENSLBEP00000006521.1"/>
    </source>
</evidence>
<dbReference type="Ensembl" id="ENSLBET00000006854.1">
    <property type="protein sequence ID" value="ENSLBEP00000006521.1"/>
    <property type="gene ID" value="ENSLBEG00000005037.1"/>
</dbReference>
<dbReference type="GO" id="GO:0000724">
    <property type="term" value="P:double-strand break repair via homologous recombination"/>
    <property type="evidence" value="ECO:0007669"/>
    <property type="project" value="TreeGrafter"/>
</dbReference>
<sequence length="114" mass="13130">MRLSFQVLNNNKAVCAICTLSNSSSFLLRLRVRAIPGQTASQLKMSDKKQTVDLGLLEEDDEFEEFPAEDWTGLDEDEDAHVWEDNWDDDNVEDDFSNQLRAELEKHGYKMETS</sequence>
<keyword evidence="2" id="KW-0539">Nucleus</keyword>
<evidence type="ECO:0000256" key="2">
    <source>
        <dbReference type="RuleBase" id="RU369057"/>
    </source>
</evidence>
<dbReference type="GO" id="GO:0006406">
    <property type="term" value="P:mRNA export from nucleus"/>
    <property type="evidence" value="ECO:0007669"/>
    <property type="project" value="UniProtKB-UniRule"/>
</dbReference>
<accession>A0A3Q3EG79</accession>
<keyword evidence="2" id="KW-0647">Proteasome</keyword>
<comment type="similarity">
    <text evidence="1 2">Belongs to the DSS1/SEM1 family.</text>
</comment>
<dbReference type="CDD" id="cd13768">
    <property type="entry name" value="DSS1_Sem1"/>
    <property type="match status" value="1"/>
</dbReference>
<keyword evidence="4" id="KW-1185">Reference proteome</keyword>
<organism evidence="3 4">
    <name type="scientific">Labrus bergylta</name>
    <name type="common">ballan wrasse</name>
    <dbReference type="NCBI Taxonomy" id="56723"/>
    <lineage>
        <taxon>Eukaryota</taxon>
        <taxon>Metazoa</taxon>
        <taxon>Chordata</taxon>
        <taxon>Craniata</taxon>
        <taxon>Vertebrata</taxon>
        <taxon>Euteleostomi</taxon>
        <taxon>Actinopterygii</taxon>
        <taxon>Neopterygii</taxon>
        <taxon>Teleostei</taxon>
        <taxon>Neoteleostei</taxon>
        <taxon>Acanthomorphata</taxon>
        <taxon>Eupercaria</taxon>
        <taxon>Labriformes</taxon>
        <taxon>Labridae</taxon>
        <taxon>Labrus</taxon>
    </lineage>
</organism>
<dbReference type="PANTHER" id="PTHR16771">
    <property type="entry name" value="26 PROTEASOME COMPLEX SUBUNIT DSS1"/>
    <property type="match status" value="1"/>
</dbReference>
<comment type="function">
    <text evidence="2">Component of the 26S proteasome, a multiprotein complex involved in the ATP-dependent degradation of ubiquitinated proteins.</text>
</comment>
<comment type="subcellular location">
    <subcellularLocation>
        <location evidence="2">Nucleus</location>
    </subcellularLocation>
</comment>
<dbReference type="Proteomes" id="UP000261660">
    <property type="component" value="Unplaced"/>
</dbReference>
<proteinExistence type="inferred from homology"/>
<dbReference type="STRING" id="56723.ENSLBEP00000006521"/>
<evidence type="ECO:0000256" key="1">
    <source>
        <dbReference type="ARBA" id="ARBA00034491"/>
    </source>
</evidence>
<dbReference type="GO" id="GO:0043248">
    <property type="term" value="P:proteasome assembly"/>
    <property type="evidence" value="ECO:0007669"/>
    <property type="project" value="UniProtKB-UniRule"/>
</dbReference>
<evidence type="ECO:0000313" key="4">
    <source>
        <dbReference type="Proteomes" id="UP000261660"/>
    </source>
</evidence>
<dbReference type="Pfam" id="PF05160">
    <property type="entry name" value="DSS1_SEM1"/>
    <property type="match status" value="1"/>
</dbReference>
<dbReference type="GeneTree" id="ENSGT00940000162732"/>
<dbReference type="AlphaFoldDB" id="A0A3Q3EG79"/>
<protein>
    <recommendedName>
        <fullName evidence="2">26S proteasome complex subunit SEM1</fullName>
    </recommendedName>
</protein>
<reference evidence="3" key="1">
    <citation type="submission" date="2025-08" db="UniProtKB">
        <authorList>
            <consortium name="Ensembl"/>
        </authorList>
    </citation>
    <scope>IDENTIFICATION</scope>
</reference>
<dbReference type="PANTHER" id="PTHR16771:SF0">
    <property type="entry name" value="26S PROTEASOME COMPLEX SUBUNIT SEM1"/>
    <property type="match status" value="1"/>
</dbReference>
<dbReference type="GO" id="GO:0008541">
    <property type="term" value="C:proteasome regulatory particle, lid subcomplex"/>
    <property type="evidence" value="ECO:0007669"/>
    <property type="project" value="UniProtKB-UniRule"/>
</dbReference>
<dbReference type="SMART" id="SM01385">
    <property type="entry name" value="DSS1_SEM1"/>
    <property type="match status" value="1"/>
</dbReference>